<evidence type="ECO:0000256" key="3">
    <source>
        <dbReference type="ARBA" id="ARBA00022490"/>
    </source>
</evidence>
<evidence type="ECO:0000256" key="1">
    <source>
        <dbReference type="ARBA" id="ARBA00004138"/>
    </source>
</evidence>
<evidence type="ECO:0000256" key="2">
    <source>
        <dbReference type="ARBA" id="ARBA00004496"/>
    </source>
</evidence>
<keyword evidence="3" id="KW-0963">Cytoplasm</keyword>
<dbReference type="GO" id="GO:0003341">
    <property type="term" value="P:cilium movement"/>
    <property type="evidence" value="ECO:0007669"/>
    <property type="project" value="TreeGrafter"/>
</dbReference>
<dbReference type="PANTHER" id="PTHR23053">
    <property type="entry name" value="DLEC1 DELETED IN LUNG AND ESOPHAGEAL CANCER 1"/>
    <property type="match status" value="1"/>
</dbReference>
<dbReference type="Proteomes" id="UP000016665">
    <property type="component" value="Chromosome 11"/>
</dbReference>
<keyword evidence="9" id="KW-1185">Reference proteome</keyword>
<dbReference type="AlphaFoldDB" id="A0A803W1T4"/>
<dbReference type="NCBIfam" id="NF012200">
    <property type="entry name" value="choice_anch_D"/>
    <property type="match status" value="1"/>
</dbReference>
<dbReference type="PANTHER" id="PTHR23053:SF0">
    <property type="entry name" value="HYDROCEPHALUS-INDUCING PROTEIN HOMOLOG"/>
    <property type="match status" value="1"/>
</dbReference>
<evidence type="ECO:0000313" key="8">
    <source>
        <dbReference type="Ensembl" id="ENSFALP00000028940.1"/>
    </source>
</evidence>
<dbReference type="Ensembl" id="ENSFALT00000026394.1">
    <property type="protein sequence ID" value="ENSFALP00000028940.1"/>
    <property type="gene ID" value="ENSFALG00000024155.1"/>
</dbReference>
<evidence type="ECO:0000256" key="6">
    <source>
        <dbReference type="SAM" id="Phobius"/>
    </source>
</evidence>
<dbReference type="GO" id="GO:0005930">
    <property type="term" value="C:axoneme"/>
    <property type="evidence" value="ECO:0007669"/>
    <property type="project" value="TreeGrafter"/>
</dbReference>
<reference evidence="8" key="3">
    <citation type="submission" date="2025-09" db="UniProtKB">
        <authorList>
            <consortium name="Ensembl"/>
        </authorList>
    </citation>
    <scope>IDENTIFICATION</scope>
</reference>
<proteinExistence type="predicted"/>
<organism evidence="8 9">
    <name type="scientific">Ficedula albicollis</name>
    <name type="common">Collared flycatcher</name>
    <name type="synonym">Muscicapa albicollis</name>
    <dbReference type="NCBI Taxonomy" id="59894"/>
    <lineage>
        <taxon>Eukaryota</taxon>
        <taxon>Metazoa</taxon>
        <taxon>Chordata</taxon>
        <taxon>Craniata</taxon>
        <taxon>Vertebrata</taxon>
        <taxon>Euteleostomi</taxon>
        <taxon>Archelosauria</taxon>
        <taxon>Archosauria</taxon>
        <taxon>Dinosauria</taxon>
        <taxon>Saurischia</taxon>
        <taxon>Theropoda</taxon>
        <taxon>Coelurosauria</taxon>
        <taxon>Aves</taxon>
        <taxon>Neognathae</taxon>
        <taxon>Neoaves</taxon>
        <taxon>Telluraves</taxon>
        <taxon>Australaves</taxon>
        <taxon>Passeriformes</taxon>
        <taxon>Muscicapidae</taxon>
        <taxon>Ficedula</taxon>
    </lineage>
</organism>
<evidence type="ECO:0000259" key="7">
    <source>
        <dbReference type="Pfam" id="PF22544"/>
    </source>
</evidence>
<keyword evidence="4" id="KW-0969">Cilium</keyword>
<dbReference type="InterPro" id="IPR013783">
    <property type="entry name" value="Ig-like_fold"/>
</dbReference>
<evidence type="ECO:0000313" key="9">
    <source>
        <dbReference type="Proteomes" id="UP000016665"/>
    </source>
</evidence>
<dbReference type="InterPro" id="IPR033305">
    <property type="entry name" value="Hydin-like"/>
</dbReference>
<feature type="transmembrane region" description="Helical" evidence="6">
    <location>
        <begin position="55"/>
        <end position="73"/>
    </location>
</feature>
<reference evidence="8" key="2">
    <citation type="submission" date="2025-08" db="UniProtKB">
        <authorList>
            <consortium name="Ensembl"/>
        </authorList>
    </citation>
    <scope>IDENTIFICATION</scope>
</reference>
<accession>A0A803W1T4</accession>
<sequence length="706" mass="78738">SLPSPCFRDCLAVFLLLFFSFAFIPSLGILVLGIVLLCSLFCFSVLLLFPVRHCLAVFLLLFFSFAFIPSLGINTEGIQVHPCELCACTSTAESALEKGSRKDVTRAQAGLLLSCFHKWQNHCFMSFLQFNRLVKISMERSPYFELLCPNDAYHIVPPGASSTVRIRFTPDTNKNYSHQLVCITGLERIVVPIRANPAQAILEFPDQLDFSECPVKYSTQKTVLLRNVGNLEAQFQLSTQSPFSVVPASGTLGIGETMQVTVGFHPLTIGDHSGTLAVCCNTGEKTTYINLRGEAVNVAIQLSTNSVKFEDTFITMSSYTTLFIENRSNITAHFQWKTFPMKEEDDEEKKRLEKKVAQKKGFCEDYTAILSDRVQEDMARVEEDPLLFSYSTFLIEPIEGEIEPNCCAKITVTFKPLKAREYQRVVYCDISGHETRLPLCLRGEGQGPLVELSYDTLAIGSVLLDTTQVYEVKLINKGAIDAHFTYIPPATEVGDCFGFLPDKGIIAPGGIQTIKITFNALVLGNFEEQFQFSVAESPNTLTLTASGCVCEATVHFDMEELNFGDISFGFPYTMTCRLVNTSPGFLNFKLRMSDDGTQPAVTSFDQILKPNDSSWRDGIHFYVEPREFTINPSQGTITPLGYQDIMVTLCSNTVMEFYRRLLVDLEGIGKEMATLIISARYQHFPEPSSQCLGCSFVKQVQLGTVR</sequence>
<dbReference type="GO" id="GO:1904158">
    <property type="term" value="P:axonemal central apparatus assembly"/>
    <property type="evidence" value="ECO:0007669"/>
    <property type="project" value="TreeGrafter"/>
</dbReference>
<keyword evidence="6" id="KW-0812">Transmembrane</keyword>
<dbReference type="Pfam" id="PF22544">
    <property type="entry name" value="HYDIN_VesB_CFA65-like_Ig"/>
    <property type="match status" value="2"/>
</dbReference>
<feature type="domain" description="HYDIN/VesB/CFA65-like Ig-like" evidence="7">
    <location>
        <begin position="200"/>
        <end position="294"/>
    </location>
</feature>
<keyword evidence="6" id="KW-1133">Transmembrane helix</keyword>
<dbReference type="Gene3D" id="2.60.40.10">
    <property type="entry name" value="Immunoglobulins"/>
    <property type="match status" value="4"/>
</dbReference>
<protein>
    <recommendedName>
        <fullName evidence="7">HYDIN/VesB/CFA65-like Ig-like domain-containing protein</fullName>
    </recommendedName>
</protein>
<dbReference type="GeneTree" id="ENSGT00940000163228"/>
<keyword evidence="6" id="KW-0472">Membrane</keyword>
<dbReference type="InterPro" id="IPR053879">
    <property type="entry name" value="HYDIN_VesB_CFA65-like_Ig"/>
</dbReference>
<comment type="subcellular location">
    <subcellularLocation>
        <location evidence="1">Cell projection</location>
        <location evidence="1">Cilium</location>
    </subcellularLocation>
    <subcellularLocation>
        <location evidence="2">Cytoplasm</location>
    </subcellularLocation>
</comment>
<evidence type="ECO:0000256" key="5">
    <source>
        <dbReference type="ARBA" id="ARBA00023273"/>
    </source>
</evidence>
<keyword evidence="5" id="KW-0966">Cell projection</keyword>
<feature type="transmembrane region" description="Helical" evidence="6">
    <location>
        <begin position="12"/>
        <end position="43"/>
    </location>
</feature>
<evidence type="ECO:0000256" key="4">
    <source>
        <dbReference type="ARBA" id="ARBA00023069"/>
    </source>
</evidence>
<name>A0A803W1T4_FICAL</name>
<feature type="domain" description="HYDIN/VesB/CFA65-like Ig-like" evidence="7">
    <location>
        <begin position="448"/>
        <end position="548"/>
    </location>
</feature>
<reference evidence="8 9" key="1">
    <citation type="journal article" date="2012" name="Nature">
        <title>The genomic landscape of species divergence in Ficedula flycatchers.</title>
        <authorList>
            <person name="Ellegren H."/>
            <person name="Smeds L."/>
            <person name="Burri R."/>
            <person name="Olason P.I."/>
            <person name="Backstrom N."/>
            <person name="Kawakami T."/>
            <person name="Kunstner A."/>
            <person name="Makinen H."/>
            <person name="Nadachowska-Brzyska K."/>
            <person name="Qvarnstrom A."/>
            <person name="Uebbing S."/>
            <person name="Wolf J.B."/>
        </authorList>
    </citation>
    <scope>NUCLEOTIDE SEQUENCE [LARGE SCALE GENOMIC DNA]</scope>
</reference>